<organism evidence="1 2">
    <name type="scientific">Alkalibacillus silvisoli</name>
    <dbReference type="NCBI Taxonomy" id="392823"/>
    <lineage>
        <taxon>Bacteria</taxon>
        <taxon>Bacillati</taxon>
        <taxon>Bacillota</taxon>
        <taxon>Bacilli</taxon>
        <taxon>Bacillales</taxon>
        <taxon>Bacillaceae</taxon>
        <taxon>Alkalibacillus</taxon>
    </lineage>
</organism>
<name>A0ABN0ZZX1_9BACI</name>
<comment type="caution">
    <text evidence="1">The sequence shown here is derived from an EMBL/GenBank/DDBJ whole genome shotgun (WGS) entry which is preliminary data.</text>
</comment>
<dbReference type="Proteomes" id="UP001500740">
    <property type="component" value="Unassembled WGS sequence"/>
</dbReference>
<reference evidence="1 2" key="1">
    <citation type="journal article" date="2019" name="Int. J. Syst. Evol. Microbiol.">
        <title>The Global Catalogue of Microorganisms (GCM) 10K type strain sequencing project: providing services to taxonomists for standard genome sequencing and annotation.</title>
        <authorList>
            <consortium name="The Broad Institute Genomics Platform"/>
            <consortium name="The Broad Institute Genome Sequencing Center for Infectious Disease"/>
            <person name="Wu L."/>
            <person name="Ma J."/>
        </authorList>
    </citation>
    <scope>NUCLEOTIDE SEQUENCE [LARGE SCALE GENOMIC DNA]</scope>
    <source>
        <strain evidence="1 2">JCM 14193</strain>
    </source>
</reference>
<gene>
    <name evidence="1" type="ORF">GCM10008935_19750</name>
</gene>
<dbReference type="InterPro" id="IPR012347">
    <property type="entry name" value="Ferritin-like"/>
</dbReference>
<keyword evidence="2" id="KW-1185">Reference proteome</keyword>
<dbReference type="Pfam" id="PF11553">
    <property type="entry name" value="DUF3231"/>
    <property type="match status" value="2"/>
</dbReference>
<protein>
    <recommendedName>
        <fullName evidence="3">DUF3231 family protein</fullName>
    </recommendedName>
</protein>
<evidence type="ECO:0000313" key="1">
    <source>
        <dbReference type="EMBL" id="GAA0464075.1"/>
    </source>
</evidence>
<sequence>MPQSPGLTSSEIGTLWITYQQKTMVLRMLEYFIEKADDEEAKDIMVNISEKVKPYVEQIVVMYQEENLPIPVGFTSEDVNKEVPKLYDNGFDIMFLRLMEKISTGMHTLNLSMSYRHDVTTLYRELTQITQKCYEDCTQYLLNKGLLVKPSYASIEQTVEFVRDTNYLGGLNPFKEKRPLSTVEIAHLYLAIESNSIGRNLINGFAQCAEKEDVKQHFKKGCQLAAKVIEKSTHFLRKMACKCLQHQVAMSQILS</sequence>
<evidence type="ECO:0008006" key="3">
    <source>
        <dbReference type="Google" id="ProtNLM"/>
    </source>
</evidence>
<dbReference type="Gene3D" id="1.20.1260.10">
    <property type="match status" value="2"/>
</dbReference>
<evidence type="ECO:0000313" key="2">
    <source>
        <dbReference type="Proteomes" id="UP001500740"/>
    </source>
</evidence>
<proteinExistence type="predicted"/>
<dbReference type="EMBL" id="BAAACZ010000016">
    <property type="protein sequence ID" value="GAA0464075.1"/>
    <property type="molecule type" value="Genomic_DNA"/>
</dbReference>
<dbReference type="InterPro" id="IPR021617">
    <property type="entry name" value="DUF3231"/>
</dbReference>
<accession>A0ABN0ZZX1</accession>